<feature type="compositionally biased region" description="Basic residues" evidence="1">
    <location>
        <begin position="50"/>
        <end position="59"/>
    </location>
</feature>
<feature type="transmembrane region" description="Helical" evidence="2">
    <location>
        <begin position="12"/>
        <end position="31"/>
    </location>
</feature>
<evidence type="ECO:0000256" key="2">
    <source>
        <dbReference type="SAM" id="Phobius"/>
    </source>
</evidence>
<reference evidence="3" key="1">
    <citation type="submission" date="2018-12" db="EMBL/GenBank/DDBJ databases">
        <title>Singled stranded DNA viruses identified in blackflies (Austrosimulium ungulatum) sampled in New Zealand.</title>
        <authorList>
            <person name="Kraberger S."/>
            <person name="Fontenele R.S."/>
            <person name="Schmidlin K."/>
            <person name="Walters M."/>
            <person name="Varsani A."/>
        </authorList>
    </citation>
    <scope>NUCLEOTIDE SEQUENCE [LARGE SCALE GENOMIC DNA]</scope>
    <source>
        <strain evidence="3">021</strain>
    </source>
</reference>
<keyword evidence="2" id="KW-0812">Transmembrane</keyword>
<accession>A0A4P8PT82</accession>
<feature type="region of interest" description="Disordered" evidence="1">
    <location>
        <begin position="42"/>
        <end position="70"/>
    </location>
</feature>
<proteinExistence type="predicted"/>
<sequence>MRRGVSFHTYILVIYVWSDTTVLLFVLTEVFDMKRHAMSRSGSRSNFSHHASHMHRKNQPRPIMRGGIRL</sequence>
<keyword evidence="2" id="KW-0472">Membrane</keyword>
<protein>
    <submittedName>
        <fullName evidence="3">Uncharacterized protein</fullName>
    </submittedName>
</protein>
<dbReference type="EMBL" id="MK249136">
    <property type="protein sequence ID" value="QCQ84614.1"/>
    <property type="molecule type" value="Genomic_DNA"/>
</dbReference>
<organism evidence="3">
    <name type="scientific">Blackfly microvirus SF02</name>
    <dbReference type="NCBI Taxonomy" id="2576452"/>
    <lineage>
        <taxon>Viruses</taxon>
        <taxon>Monodnaviria</taxon>
        <taxon>Sangervirae</taxon>
        <taxon>Phixviricota</taxon>
        <taxon>Malgrandaviricetes</taxon>
        <taxon>Petitvirales</taxon>
        <taxon>Microviridae</taxon>
        <taxon>Microvirus</taxon>
    </lineage>
</organism>
<keyword evidence="2" id="KW-1133">Transmembrane helix</keyword>
<evidence type="ECO:0000256" key="1">
    <source>
        <dbReference type="SAM" id="MobiDB-lite"/>
    </source>
</evidence>
<name>A0A4P8PT82_9VIRU</name>
<dbReference type="Proteomes" id="UP000323833">
    <property type="component" value="Segment"/>
</dbReference>
<evidence type="ECO:0000313" key="3">
    <source>
        <dbReference type="EMBL" id="QCQ84614.1"/>
    </source>
</evidence>